<name>A0A1F8CJE0_9BACT</name>
<dbReference type="EMBL" id="MGHS01000044">
    <property type="protein sequence ID" value="OGM75969.1"/>
    <property type="molecule type" value="Genomic_DNA"/>
</dbReference>
<protein>
    <submittedName>
        <fullName evidence="2">Uncharacterized protein</fullName>
    </submittedName>
</protein>
<reference evidence="2 3" key="1">
    <citation type="journal article" date="2016" name="Nat. Commun.">
        <title>Thousands of microbial genomes shed light on interconnected biogeochemical processes in an aquifer system.</title>
        <authorList>
            <person name="Anantharaman K."/>
            <person name="Brown C.T."/>
            <person name="Hug L.A."/>
            <person name="Sharon I."/>
            <person name="Castelle C.J."/>
            <person name="Probst A.J."/>
            <person name="Thomas B.C."/>
            <person name="Singh A."/>
            <person name="Wilkins M.J."/>
            <person name="Karaoz U."/>
            <person name="Brodie E.L."/>
            <person name="Williams K.H."/>
            <person name="Hubbard S.S."/>
            <person name="Banfield J.F."/>
        </authorList>
    </citation>
    <scope>NUCLEOTIDE SEQUENCE [LARGE SCALE GENOMIC DNA]</scope>
</reference>
<proteinExistence type="predicted"/>
<organism evidence="2 3">
    <name type="scientific">Candidatus Woesebacteria bacterium RIFOXYA1_FULL_40_18</name>
    <dbReference type="NCBI Taxonomy" id="1802532"/>
    <lineage>
        <taxon>Bacteria</taxon>
        <taxon>Candidatus Woeseibacteriota</taxon>
    </lineage>
</organism>
<feature type="transmembrane region" description="Helical" evidence="1">
    <location>
        <begin position="30"/>
        <end position="50"/>
    </location>
</feature>
<gene>
    <name evidence="2" type="ORF">A2210_01995</name>
</gene>
<dbReference type="AlphaFoldDB" id="A0A1F8CJE0"/>
<feature type="transmembrane region" description="Helical" evidence="1">
    <location>
        <begin position="6"/>
        <end position="23"/>
    </location>
</feature>
<evidence type="ECO:0000313" key="2">
    <source>
        <dbReference type="EMBL" id="OGM75969.1"/>
    </source>
</evidence>
<evidence type="ECO:0000256" key="1">
    <source>
        <dbReference type="SAM" id="Phobius"/>
    </source>
</evidence>
<evidence type="ECO:0000313" key="3">
    <source>
        <dbReference type="Proteomes" id="UP000177855"/>
    </source>
</evidence>
<keyword evidence="1" id="KW-0472">Membrane</keyword>
<keyword evidence="1" id="KW-0812">Transmembrane</keyword>
<dbReference type="Proteomes" id="UP000177855">
    <property type="component" value="Unassembled WGS sequence"/>
</dbReference>
<sequence>MLFSYQIFGVLVTLLLIWIFESVQKKKVVAIIFSLFAVWLLIPSLGPPILQLSEARLAQNRLLSVNEDLPETLKWIENNVSIEKRVVDITTNAPFSGRPEEVLVKAGAFIPTFASKYRAYTLEASPEYLDLVFTLNPDVVKELRVSYVIIDSNYFQTLPEVRKNDIQNAVFFEKVFETSSPYAQWERIYRIKDEYLKEGSILSGTFKELLGFIPQDTALYIEDWRSENPWATLRKAVIFAFKDWNPYATPGSGVYLNVEAFVSIREPAKAQKFDYLVLSKDTNPNSICECKLERIWQGIGDNVKVWRVLKWQNKKIQF</sequence>
<keyword evidence="1" id="KW-1133">Transmembrane helix</keyword>
<comment type="caution">
    <text evidence="2">The sequence shown here is derived from an EMBL/GenBank/DDBJ whole genome shotgun (WGS) entry which is preliminary data.</text>
</comment>
<accession>A0A1F8CJE0</accession>